<evidence type="ECO:0000256" key="11">
    <source>
        <dbReference type="SAM" id="SignalP"/>
    </source>
</evidence>
<evidence type="ECO:0000256" key="4">
    <source>
        <dbReference type="ARBA" id="ARBA00022679"/>
    </source>
</evidence>
<dbReference type="STRING" id="1855383.SAMN05216548_104205"/>
<dbReference type="GO" id="GO:0071972">
    <property type="term" value="F:peptidoglycan L,D-transpeptidase activity"/>
    <property type="evidence" value="ECO:0007669"/>
    <property type="project" value="TreeGrafter"/>
</dbReference>
<feature type="region of interest" description="Disordered" evidence="10">
    <location>
        <begin position="262"/>
        <end position="293"/>
    </location>
</feature>
<dbReference type="UniPathway" id="UPA00219"/>
<sequence length="293" mass="31475">MLKKSRAALAGAAAMSVLLLAGCVETTPPPPAAVLPPAAIGAPVAEAAPMMEAPPGPGETPDYQAMYAANPNEPFPVPAINLSKVDPQFLRREVDYQTDQPVGTIVIDPHAHYLYLVEPNGRAIRYGVGVGKAGFAWSGIATIKTKQHWPDWYPPKEMYERQPELKSHMSQLQSGLGVPGGPRNPLGARAMYLWQNNKDTLYRIHGTLEPWTIGKSVSSGCIRMINQDVMDLYERVPENTEVVVVPSSGVIPLANGQLVDKKQGNKGPMLKGKGPVTQTTATGKVPVPNTMGQ</sequence>
<protein>
    <submittedName>
        <fullName evidence="13">Lipoprotein-anchoring transpeptidase ErfK/SrfK</fullName>
    </submittedName>
</protein>
<evidence type="ECO:0000256" key="8">
    <source>
        <dbReference type="ARBA" id="ARBA00023316"/>
    </source>
</evidence>
<dbReference type="FunFam" id="2.40.440.10:FF:000002">
    <property type="entry name" value="L,D-transpeptidase ErfK/SrfK"/>
    <property type="match status" value="1"/>
</dbReference>
<accession>A0A1H9FUD8</accession>
<dbReference type="InterPro" id="IPR038063">
    <property type="entry name" value="Transpep_catalytic_dom"/>
</dbReference>
<keyword evidence="4" id="KW-0808">Transferase</keyword>
<keyword evidence="3" id="KW-0328">Glycosyltransferase</keyword>
<dbReference type="EMBL" id="FOFG01000004">
    <property type="protein sequence ID" value="SEQ41108.1"/>
    <property type="molecule type" value="Genomic_DNA"/>
</dbReference>
<evidence type="ECO:0000259" key="12">
    <source>
        <dbReference type="PROSITE" id="PS52029"/>
    </source>
</evidence>
<keyword evidence="7 9" id="KW-0573">Peptidoglycan synthesis</keyword>
<dbReference type="SUPFAM" id="SSF141523">
    <property type="entry name" value="L,D-transpeptidase catalytic domain-like"/>
    <property type="match status" value="1"/>
</dbReference>
<feature type="chain" id="PRO_5011646141" evidence="11">
    <location>
        <begin position="22"/>
        <end position="293"/>
    </location>
</feature>
<evidence type="ECO:0000313" key="13">
    <source>
        <dbReference type="EMBL" id="SEQ41108.1"/>
    </source>
</evidence>
<dbReference type="AlphaFoldDB" id="A0A1H9FUD8"/>
<feature type="active site" description="Proton donor/acceptor" evidence="9">
    <location>
        <position position="205"/>
    </location>
</feature>
<dbReference type="GO" id="GO:0016757">
    <property type="term" value="F:glycosyltransferase activity"/>
    <property type="evidence" value="ECO:0007669"/>
    <property type="project" value="UniProtKB-KW"/>
</dbReference>
<organism evidence="13 14">
    <name type="scientific">Faunimonas pinastri</name>
    <dbReference type="NCBI Taxonomy" id="1855383"/>
    <lineage>
        <taxon>Bacteria</taxon>
        <taxon>Pseudomonadati</taxon>
        <taxon>Pseudomonadota</taxon>
        <taxon>Alphaproteobacteria</taxon>
        <taxon>Hyphomicrobiales</taxon>
        <taxon>Afifellaceae</taxon>
        <taxon>Faunimonas</taxon>
    </lineage>
</organism>
<dbReference type="GO" id="GO:0005576">
    <property type="term" value="C:extracellular region"/>
    <property type="evidence" value="ECO:0007669"/>
    <property type="project" value="TreeGrafter"/>
</dbReference>
<dbReference type="InterPro" id="IPR005490">
    <property type="entry name" value="LD_TPept_cat_dom"/>
</dbReference>
<dbReference type="GO" id="GO:0018104">
    <property type="term" value="P:peptidoglycan-protein cross-linking"/>
    <property type="evidence" value="ECO:0007669"/>
    <property type="project" value="TreeGrafter"/>
</dbReference>
<keyword evidence="8 9" id="KW-0961">Cell wall biogenesis/degradation</keyword>
<feature type="active site" description="Nucleophile" evidence="9">
    <location>
        <position position="221"/>
    </location>
</feature>
<evidence type="ECO:0000256" key="9">
    <source>
        <dbReference type="PROSITE-ProRule" id="PRU01373"/>
    </source>
</evidence>
<dbReference type="GO" id="GO:0071555">
    <property type="term" value="P:cell wall organization"/>
    <property type="evidence" value="ECO:0007669"/>
    <property type="project" value="UniProtKB-UniRule"/>
</dbReference>
<evidence type="ECO:0000256" key="10">
    <source>
        <dbReference type="SAM" id="MobiDB-lite"/>
    </source>
</evidence>
<dbReference type="GO" id="GO:0008360">
    <property type="term" value="P:regulation of cell shape"/>
    <property type="evidence" value="ECO:0007669"/>
    <property type="project" value="UniProtKB-UniRule"/>
</dbReference>
<keyword evidence="14" id="KW-1185">Reference proteome</keyword>
<proteinExistence type="inferred from homology"/>
<evidence type="ECO:0000256" key="5">
    <source>
        <dbReference type="ARBA" id="ARBA00022801"/>
    </source>
</evidence>
<comment type="pathway">
    <text evidence="1 9">Cell wall biogenesis; peptidoglycan biosynthesis.</text>
</comment>
<keyword evidence="5" id="KW-0378">Hydrolase</keyword>
<dbReference type="PROSITE" id="PS51257">
    <property type="entry name" value="PROKAR_LIPOPROTEIN"/>
    <property type="match status" value="1"/>
</dbReference>
<gene>
    <name evidence="13" type="ORF">SAMN05216548_104205</name>
</gene>
<feature type="signal peptide" evidence="11">
    <location>
        <begin position="1"/>
        <end position="21"/>
    </location>
</feature>
<evidence type="ECO:0000256" key="3">
    <source>
        <dbReference type="ARBA" id="ARBA00022676"/>
    </source>
</evidence>
<evidence type="ECO:0000313" key="14">
    <source>
        <dbReference type="Proteomes" id="UP000199647"/>
    </source>
</evidence>
<dbReference type="PANTHER" id="PTHR30582:SF24">
    <property type="entry name" value="L,D-TRANSPEPTIDASE ERFK_SRFK-RELATED"/>
    <property type="match status" value="1"/>
</dbReference>
<evidence type="ECO:0000256" key="1">
    <source>
        <dbReference type="ARBA" id="ARBA00004752"/>
    </source>
</evidence>
<dbReference type="PANTHER" id="PTHR30582">
    <property type="entry name" value="L,D-TRANSPEPTIDASE"/>
    <property type="match status" value="1"/>
</dbReference>
<dbReference type="OrthoDB" id="8478453at2"/>
<dbReference type="Gene3D" id="2.40.440.10">
    <property type="entry name" value="L,D-transpeptidase catalytic domain-like"/>
    <property type="match status" value="1"/>
</dbReference>
<comment type="similarity">
    <text evidence="2">Belongs to the YkuD family.</text>
</comment>
<dbReference type="InterPro" id="IPR050979">
    <property type="entry name" value="LD-transpeptidase"/>
</dbReference>
<evidence type="ECO:0000256" key="7">
    <source>
        <dbReference type="ARBA" id="ARBA00022984"/>
    </source>
</evidence>
<evidence type="ECO:0000256" key="2">
    <source>
        <dbReference type="ARBA" id="ARBA00005992"/>
    </source>
</evidence>
<keyword evidence="6 9" id="KW-0133">Cell shape</keyword>
<keyword evidence="13" id="KW-0449">Lipoprotein</keyword>
<feature type="domain" description="L,D-TPase catalytic" evidence="12">
    <location>
        <begin position="103"/>
        <end position="245"/>
    </location>
</feature>
<dbReference type="PROSITE" id="PS52029">
    <property type="entry name" value="LD_TPASE"/>
    <property type="match status" value="1"/>
</dbReference>
<dbReference type="Pfam" id="PF03734">
    <property type="entry name" value="YkuD"/>
    <property type="match status" value="1"/>
</dbReference>
<keyword evidence="11" id="KW-0732">Signal</keyword>
<reference evidence="13 14" key="1">
    <citation type="submission" date="2016-10" db="EMBL/GenBank/DDBJ databases">
        <authorList>
            <person name="de Groot N.N."/>
        </authorList>
    </citation>
    <scope>NUCLEOTIDE SEQUENCE [LARGE SCALE GENOMIC DNA]</scope>
    <source>
        <strain evidence="13 14">A52C2</strain>
    </source>
</reference>
<dbReference type="CDD" id="cd16913">
    <property type="entry name" value="YkuD_like"/>
    <property type="match status" value="1"/>
</dbReference>
<dbReference type="Proteomes" id="UP000199647">
    <property type="component" value="Unassembled WGS sequence"/>
</dbReference>
<evidence type="ECO:0000256" key="6">
    <source>
        <dbReference type="ARBA" id="ARBA00022960"/>
    </source>
</evidence>
<name>A0A1H9FUD8_9HYPH</name>